<dbReference type="AlphaFoldDB" id="A0A3S9MZ22"/>
<proteinExistence type="predicted"/>
<reference evidence="2 3" key="1">
    <citation type="submission" date="2018-12" db="EMBL/GenBank/DDBJ databases">
        <title>Complete genome of Nonlabens sp. MJ115.</title>
        <authorList>
            <person name="Choi H.S."/>
            <person name="Jung J."/>
        </authorList>
    </citation>
    <scope>NUCLEOTIDE SEQUENCE [LARGE SCALE GENOMIC DNA]</scope>
    <source>
        <strain evidence="2 3">MJ115</strain>
    </source>
</reference>
<organism evidence="2 3">
    <name type="scientific">Nonlabens ponticola</name>
    <dbReference type="NCBI Taxonomy" id="2496866"/>
    <lineage>
        <taxon>Bacteria</taxon>
        <taxon>Pseudomonadati</taxon>
        <taxon>Bacteroidota</taxon>
        <taxon>Flavobacteriia</taxon>
        <taxon>Flavobacteriales</taxon>
        <taxon>Flavobacteriaceae</taxon>
        <taxon>Nonlabens</taxon>
    </lineage>
</organism>
<dbReference type="OrthoDB" id="9764212at2"/>
<dbReference type="PANTHER" id="PTHR39639">
    <property type="entry name" value="CHROMOSOME 16, WHOLE GENOME SHOTGUN SEQUENCE"/>
    <property type="match status" value="1"/>
</dbReference>
<dbReference type="Proteomes" id="UP000279600">
    <property type="component" value="Chromosome"/>
</dbReference>
<gene>
    <name evidence="2" type="ORF">EJ995_09310</name>
</gene>
<evidence type="ECO:0000313" key="2">
    <source>
        <dbReference type="EMBL" id="AZQ44430.1"/>
    </source>
</evidence>
<sequence>MKLIEQIDIQPQTSKWLYDLSQKGLLEVDNSFQRNYVWTVKNQIQLIESILIGYPIPEIYLWNTGTDENTGDTKYSIIDGQQRCGAVFQFIANTYKLKESHLDENNPKLSTIKNRFFKDLETEDKKAIWSYVFSIRLVRNQVERVSIVNMFLRLNSNNMTLNPQELRNAEFEGEFMSLASKLSELNFWDENKIFGVADRRRMRDISFVSTLLVFMKKGIGEDIGNANLNQIYDLYNDEYPDKEKDKSKFTSIIDEIHKIIDSNTERIKILKRQVHFYTLFTVLFDLLNNQANLTDKQISNYRDFIDNYENEVVLAKYFPELIRDIYLYKSLVKEGTRQKSNRFERHRILKKIVLSK</sequence>
<dbReference type="EMBL" id="CP034549">
    <property type="protein sequence ID" value="AZQ44430.1"/>
    <property type="molecule type" value="Genomic_DNA"/>
</dbReference>
<protein>
    <submittedName>
        <fullName evidence="2">DUF262 domain-containing protein</fullName>
    </submittedName>
</protein>
<dbReference type="PANTHER" id="PTHR39639:SF1">
    <property type="entry name" value="DUF262 DOMAIN-CONTAINING PROTEIN"/>
    <property type="match status" value="1"/>
</dbReference>
<feature type="domain" description="GmrSD restriction endonucleases N-terminal" evidence="1">
    <location>
        <begin position="29"/>
        <end position="171"/>
    </location>
</feature>
<dbReference type="Pfam" id="PF03235">
    <property type="entry name" value="GmrSD_N"/>
    <property type="match status" value="1"/>
</dbReference>
<dbReference type="RefSeq" id="WP_126447864.1">
    <property type="nucleotide sequence ID" value="NZ_CP034549.1"/>
</dbReference>
<evidence type="ECO:0000259" key="1">
    <source>
        <dbReference type="Pfam" id="PF03235"/>
    </source>
</evidence>
<dbReference type="InterPro" id="IPR004919">
    <property type="entry name" value="GmrSD_N"/>
</dbReference>
<dbReference type="KEGG" id="noj:EJ995_09310"/>
<name>A0A3S9MZ22_9FLAO</name>
<evidence type="ECO:0000313" key="3">
    <source>
        <dbReference type="Proteomes" id="UP000279600"/>
    </source>
</evidence>
<keyword evidence="3" id="KW-1185">Reference proteome</keyword>
<accession>A0A3S9MZ22</accession>